<keyword evidence="6" id="KW-0472">Membrane</keyword>
<dbReference type="PANTHER" id="PTHR43484:SF1">
    <property type="entry name" value="FLAGELLAR MOTOR SWITCH PROTEIN FLIN"/>
    <property type="match status" value="1"/>
</dbReference>
<evidence type="ECO:0000256" key="6">
    <source>
        <dbReference type="ARBA" id="ARBA00023136"/>
    </source>
</evidence>
<dbReference type="InterPro" id="IPR001172">
    <property type="entry name" value="FliN_T3SS_HrcQb"/>
</dbReference>
<evidence type="ECO:0000259" key="8">
    <source>
        <dbReference type="Pfam" id="PF04509"/>
    </source>
</evidence>
<dbReference type="Gene3D" id="3.40.1550.10">
    <property type="entry name" value="CheC-like"/>
    <property type="match status" value="1"/>
</dbReference>
<dbReference type="AlphaFoldDB" id="A0A1G7JFI6"/>
<dbReference type="InterPro" id="IPR001543">
    <property type="entry name" value="FliN-like_C"/>
</dbReference>
<organism evidence="9 10">
    <name type="scientific">Thermoanaerobacter thermohydrosulfuricus</name>
    <name type="common">Clostridium thermohydrosulfuricum</name>
    <dbReference type="NCBI Taxonomy" id="1516"/>
    <lineage>
        <taxon>Bacteria</taxon>
        <taxon>Bacillati</taxon>
        <taxon>Bacillota</taxon>
        <taxon>Clostridia</taxon>
        <taxon>Thermoanaerobacterales</taxon>
        <taxon>Thermoanaerobacteraceae</taxon>
        <taxon>Thermoanaerobacter</taxon>
    </lineage>
</organism>
<dbReference type="InterPro" id="IPR036429">
    <property type="entry name" value="SpoA-like_sf"/>
</dbReference>
<dbReference type="GO" id="GO:0009425">
    <property type="term" value="C:bacterial-type flagellum basal body"/>
    <property type="evidence" value="ECO:0007669"/>
    <property type="project" value="InterPro"/>
</dbReference>
<accession>A0A1G7JFI6</accession>
<keyword evidence="3" id="KW-1003">Cell membrane</keyword>
<name>A0A1G7JFI6_THETY</name>
<evidence type="ECO:0000256" key="5">
    <source>
        <dbReference type="ARBA" id="ARBA00022779"/>
    </source>
</evidence>
<dbReference type="GO" id="GO:0071973">
    <property type="term" value="P:bacterial-type flagellum-dependent cell motility"/>
    <property type="evidence" value="ECO:0007669"/>
    <property type="project" value="InterPro"/>
</dbReference>
<dbReference type="Proteomes" id="UP000183404">
    <property type="component" value="Unassembled WGS sequence"/>
</dbReference>
<keyword evidence="5" id="KW-0283">Flagellar rotation</keyword>
<dbReference type="Pfam" id="PF04509">
    <property type="entry name" value="CheC"/>
    <property type="match status" value="2"/>
</dbReference>
<dbReference type="Pfam" id="PF01052">
    <property type="entry name" value="FliMN_C"/>
    <property type="match status" value="1"/>
</dbReference>
<dbReference type="InterPro" id="IPR007597">
    <property type="entry name" value="CheC"/>
</dbReference>
<dbReference type="NCBIfam" id="NF005995">
    <property type="entry name" value="PRK08119.1"/>
    <property type="match status" value="1"/>
</dbReference>
<feature type="domain" description="CheC-like protein" evidence="8">
    <location>
        <begin position="132"/>
        <end position="167"/>
    </location>
</feature>
<dbReference type="InterPro" id="IPR028976">
    <property type="entry name" value="CheC-like_sf"/>
</dbReference>
<dbReference type="GO" id="GO:0006935">
    <property type="term" value="P:chemotaxis"/>
    <property type="evidence" value="ECO:0007669"/>
    <property type="project" value="UniProtKB-KW"/>
</dbReference>
<dbReference type="RefSeq" id="WP_074592123.1">
    <property type="nucleotide sequence ID" value="NZ_FNBS01000007.1"/>
</dbReference>
<evidence type="ECO:0000256" key="1">
    <source>
        <dbReference type="ARBA" id="ARBA00004413"/>
    </source>
</evidence>
<evidence type="ECO:0000313" key="9">
    <source>
        <dbReference type="EMBL" id="SDF23635.1"/>
    </source>
</evidence>
<dbReference type="CDD" id="cd17907">
    <property type="entry name" value="FliY_FliN-Y"/>
    <property type="match status" value="1"/>
</dbReference>
<dbReference type="NCBIfam" id="TIGR02480">
    <property type="entry name" value="fliN"/>
    <property type="match status" value="1"/>
</dbReference>
<dbReference type="InterPro" id="IPR051469">
    <property type="entry name" value="FliN/MopA/SpaO"/>
</dbReference>
<comment type="similarity">
    <text evidence="2">Belongs to the FliN/MopA/SpaO family.</text>
</comment>
<dbReference type="EMBL" id="FNBS01000007">
    <property type="protein sequence ID" value="SDF23635.1"/>
    <property type="molecule type" value="Genomic_DNA"/>
</dbReference>
<dbReference type="PRINTS" id="PR00956">
    <property type="entry name" value="FLGMOTORFLIN"/>
</dbReference>
<keyword evidence="9" id="KW-0969">Cilium</keyword>
<sequence>MNDFLSQEEINALLKGLTEESTENQVTNLKELTEEEKDILGEIGNISFGTSATTLYTLLRNKVTITTPKVSVLSWEELKKEFNIPYIGVEVEYTEGLKGHNLLILKKEDVLKMTDLMMGGEGKVEDGEITDLHLSAIGEAMNQMIGSAATSLSTLLNKTINISPPKAFVVDFTASLPTDISFPEGDVVKIAFKMEVGEIIDSEIMQVLPLDFAKELVQSVLSKNEEKPSEVTFQEESSNVIIENDEKIVETANNISPGGKVTKKEQKVNVSPVVFQSFDEDSSSKGKKDKENLDLILDVPLTITVELGKTKKLIKDILELSEGSIIELDKLAGEPVDILANGKYIAKGEVVVIDKNFGVRIIDIVHQSKRISNIE</sequence>
<keyword evidence="4" id="KW-0145">Chemotaxis</keyword>
<evidence type="ECO:0000256" key="2">
    <source>
        <dbReference type="ARBA" id="ARBA00009226"/>
    </source>
</evidence>
<comment type="subcellular location">
    <subcellularLocation>
        <location evidence="1">Cell membrane</location>
        <topology evidence="1">Peripheral membrane protein</topology>
        <orientation evidence="1">Cytoplasmic side</orientation>
    </subcellularLocation>
</comment>
<dbReference type="GO" id="GO:0005886">
    <property type="term" value="C:plasma membrane"/>
    <property type="evidence" value="ECO:0007669"/>
    <property type="project" value="UniProtKB-SubCell"/>
</dbReference>
<dbReference type="SUPFAM" id="SSF103039">
    <property type="entry name" value="CheC-like"/>
    <property type="match status" value="1"/>
</dbReference>
<proteinExistence type="inferred from homology"/>
<dbReference type="GO" id="GO:0016787">
    <property type="term" value="F:hydrolase activity"/>
    <property type="evidence" value="ECO:0007669"/>
    <property type="project" value="InterPro"/>
</dbReference>
<keyword evidence="9" id="KW-0282">Flagellum</keyword>
<evidence type="ECO:0000256" key="4">
    <source>
        <dbReference type="ARBA" id="ARBA00022500"/>
    </source>
</evidence>
<keyword evidence="9" id="KW-0966">Cell projection</keyword>
<feature type="domain" description="CheC-like protein" evidence="8">
    <location>
        <begin position="35"/>
        <end position="71"/>
    </location>
</feature>
<evidence type="ECO:0000259" key="7">
    <source>
        <dbReference type="Pfam" id="PF01052"/>
    </source>
</evidence>
<reference evidence="9 10" key="1">
    <citation type="submission" date="2016-10" db="EMBL/GenBank/DDBJ databases">
        <authorList>
            <person name="de Groot N.N."/>
        </authorList>
    </citation>
    <scope>NUCLEOTIDE SEQUENCE [LARGE SCALE GENOMIC DNA]</scope>
    <source>
        <strain evidence="9 10">DSM 569</strain>
    </source>
</reference>
<feature type="domain" description="Flagellar motor switch protein FliN-like C-terminal" evidence="7">
    <location>
        <begin position="295"/>
        <end position="365"/>
    </location>
</feature>
<dbReference type="PANTHER" id="PTHR43484">
    <property type="match status" value="1"/>
</dbReference>
<protein>
    <submittedName>
        <fullName evidence="9">Flagellar motor switch protein FliN/FliY</fullName>
    </submittedName>
</protein>
<dbReference type="Gene3D" id="2.30.330.10">
    <property type="entry name" value="SpoA-like"/>
    <property type="match status" value="1"/>
</dbReference>
<dbReference type="InterPro" id="IPR012826">
    <property type="entry name" value="FliN"/>
</dbReference>
<evidence type="ECO:0000256" key="3">
    <source>
        <dbReference type="ARBA" id="ARBA00022475"/>
    </source>
</evidence>
<dbReference type="GO" id="GO:0003774">
    <property type="term" value="F:cytoskeletal motor activity"/>
    <property type="evidence" value="ECO:0007669"/>
    <property type="project" value="InterPro"/>
</dbReference>
<evidence type="ECO:0000313" key="10">
    <source>
        <dbReference type="Proteomes" id="UP000183404"/>
    </source>
</evidence>
<dbReference type="SUPFAM" id="SSF101801">
    <property type="entry name" value="Surface presentation of antigens (SPOA)"/>
    <property type="match status" value="1"/>
</dbReference>
<gene>
    <name evidence="9" type="ORF">SAMN04244560_00441</name>
</gene>